<dbReference type="RefSeq" id="XP_053019862.1">
    <property type="nucleotide sequence ID" value="XM_053168677.1"/>
</dbReference>
<gene>
    <name evidence="2" type="ORF">PtA15_4A760</name>
</gene>
<evidence type="ECO:0000256" key="1">
    <source>
        <dbReference type="SAM" id="MobiDB-lite"/>
    </source>
</evidence>
<evidence type="ECO:0000313" key="2">
    <source>
        <dbReference type="EMBL" id="WAQ84307.1"/>
    </source>
</evidence>
<keyword evidence="3" id="KW-1185">Reference proteome</keyword>
<organism evidence="2 3">
    <name type="scientific">Puccinia triticina</name>
    <dbReference type="NCBI Taxonomy" id="208348"/>
    <lineage>
        <taxon>Eukaryota</taxon>
        <taxon>Fungi</taxon>
        <taxon>Dikarya</taxon>
        <taxon>Basidiomycota</taxon>
        <taxon>Pucciniomycotina</taxon>
        <taxon>Pucciniomycetes</taxon>
        <taxon>Pucciniales</taxon>
        <taxon>Pucciniaceae</taxon>
        <taxon>Puccinia</taxon>
    </lineage>
</organism>
<dbReference type="GeneID" id="77809572"/>
<name>A0ABY7CIJ1_9BASI</name>
<reference evidence="2" key="1">
    <citation type="submission" date="2022-10" db="EMBL/GenBank/DDBJ databases">
        <title>Puccinia triticina Genome sequencing and assembly.</title>
        <authorList>
            <person name="Li C."/>
        </authorList>
    </citation>
    <scope>NUCLEOTIDE SEQUENCE</scope>
    <source>
        <strain evidence="2">Pt15</strain>
    </source>
</reference>
<protein>
    <recommendedName>
        <fullName evidence="4">Copper-fist domain-containing protein</fullName>
    </recommendedName>
</protein>
<proteinExistence type="predicted"/>
<evidence type="ECO:0000313" key="3">
    <source>
        <dbReference type="Proteomes" id="UP001164743"/>
    </source>
</evidence>
<feature type="region of interest" description="Disordered" evidence="1">
    <location>
        <begin position="1"/>
        <end position="21"/>
    </location>
</feature>
<dbReference type="Proteomes" id="UP001164743">
    <property type="component" value="Chromosome 4A"/>
</dbReference>
<dbReference type="EMBL" id="CP110424">
    <property type="protein sequence ID" value="WAQ84307.1"/>
    <property type="molecule type" value="Genomic_DNA"/>
</dbReference>
<sequence>MTINTAQISAQPEGSSQMSISNAAPGLRKHLTHILRIVPSSHDAVAESQQVDSHPATQTAARGPLSRAVLRIRGGEGHHCIAECCCCLCICCGKPRPSCAHIVDRFSPCPSRPLLTCLSSLRQYPLNTPRTKPNRYRRATVYRSDRRLLRDVLLVARHGKMLGRSGARVSSSAALMLSPHIRPGPVCLSSS</sequence>
<evidence type="ECO:0008006" key="4">
    <source>
        <dbReference type="Google" id="ProtNLM"/>
    </source>
</evidence>
<accession>A0ABY7CIJ1</accession>